<feature type="region of interest" description="Disordered" evidence="1">
    <location>
        <begin position="31"/>
        <end position="76"/>
    </location>
</feature>
<sequence length="148" mass="16494">MSDNDRTGNRLTRFVSTQRCIMYRARGRHRPGALHRQLGRDEPAPSLAAERAHPNRSLSSCLPRPPTDRARLRPTTPREDKKKVFAFVCLYYKLLNAAVPESNHGPSVRVRSCLGAVIFAVGLSCPFDYFRSHSAILFYPIPSGGATA</sequence>
<dbReference type="Proteomes" id="UP000299102">
    <property type="component" value="Unassembled WGS sequence"/>
</dbReference>
<name>A0A4C2A5Q3_EUMVA</name>
<protein>
    <submittedName>
        <fullName evidence="2">Uncharacterized protein</fullName>
    </submittedName>
</protein>
<evidence type="ECO:0000256" key="1">
    <source>
        <dbReference type="SAM" id="MobiDB-lite"/>
    </source>
</evidence>
<organism evidence="2 3">
    <name type="scientific">Eumeta variegata</name>
    <name type="common">Bagworm moth</name>
    <name type="synonym">Eumeta japonica</name>
    <dbReference type="NCBI Taxonomy" id="151549"/>
    <lineage>
        <taxon>Eukaryota</taxon>
        <taxon>Metazoa</taxon>
        <taxon>Ecdysozoa</taxon>
        <taxon>Arthropoda</taxon>
        <taxon>Hexapoda</taxon>
        <taxon>Insecta</taxon>
        <taxon>Pterygota</taxon>
        <taxon>Neoptera</taxon>
        <taxon>Endopterygota</taxon>
        <taxon>Lepidoptera</taxon>
        <taxon>Glossata</taxon>
        <taxon>Ditrysia</taxon>
        <taxon>Tineoidea</taxon>
        <taxon>Psychidae</taxon>
        <taxon>Oiketicinae</taxon>
        <taxon>Eumeta</taxon>
    </lineage>
</organism>
<comment type="caution">
    <text evidence="2">The sequence shown here is derived from an EMBL/GenBank/DDBJ whole genome shotgun (WGS) entry which is preliminary data.</text>
</comment>
<dbReference type="AlphaFoldDB" id="A0A4C2A5Q3"/>
<evidence type="ECO:0000313" key="3">
    <source>
        <dbReference type="Proteomes" id="UP000299102"/>
    </source>
</evidence>
<keyword evidence="3" id="KW-1185">Reference proteome</keyword>
<evidence type="ECO:0000313" key="2">
    <source>
        <dbReference type="EMBL" id="GBP96036.1"/>
    </source>
</evidence>
<gene>
    <name evidence="2" type="ORF">EVAR_79976_1</name>
</gene>
<proteinExistence type="predicted"/>
<feature type="compositionally biased region" description="Basic and acidic residues" evidence="1">
    <location>
        <begin position="66"/>
        <end position="76"/>
    </location>
</feature>
<reference evidence="2 3" key="1">
    <citation type="journal article" date="2019" name="Commun. Biol.">
        <title>The bagworm genome reveals a unique fibroin gene that provides high tensile strength.</title>
        <authorList>
            <person name="Kono N."/>
            <person name="Nakamura H."/>
            <person name="Ohtoshi R."/>
            <person name="Tomita M."/>
            <person name="Numata K."/>
            <person name="Arakawa K."/>
        </authorList>
    </citation>
    <scope>NUCLEOTIDE SEQUENCE [LARGE SCALE GENOMIC DNA]</scope>
</reference>
<dbReference type="EMBL" id="BGZK01002724">
    <property type="protein sequence ID" value="GBP96036.1"/>
    <property type="molecule type" value="Genomic_DNA"/>
</dbReference>
<accession>A0A4C2A5Q3</accession>